<name>A0A4Z2EBK8_9TELE</name>
<evidence type="ECO:0000256" key="1">
    <source>
        <dbReference type="SAM" id="MobiDB-lite"/>
    </source>
</evidence>
<keyword evidence="3" id="KW-1185">Reference proteome</keyword>
<dbReference type="AlphaFoldDB" id="A0A4Z2EBK8"/>
<evidence type="ECO:0000313" key="2">
    <source>
        <dbReference type="EMBL" id="TNN25934.1"/>
    </source>
</evidence>
<gene>
    <name evidence="2" type="ORF">EYF80_063930</name>
</gene>
<protein>
    <submittedName>
        <fullName evidence="2">Uncharacterized protein</fullName>
    </submittedName>
</protein>
<reference evidence="2 3" key="1">
    <citation type="submission" date="2019-03" db="EMBL/GenBank/DDBJ databases">
        <title>First draft genome of Liparis tanakae, snailfish: a comprehensive survey of snailfish specific genes.</title>
        <authorList>
            <person name="Kim W."/>
            <person name="Song I."/>
            <person name="Jeong J.-H."/>
            <person name="Kim D."/>
            <person name="Kim S."/>
            <person name="Ryu S."/>
            <person name="Song J.Y."/>
            <person name="Lee S.K."/>
        </authorList>
    </citation>
    <scope>NUCLEOTIDE SEQUENCE [LARGE SCALE GENOMIC DNA]</scope>
    <source>
        <tissue evidence="2">Muscle</tissue>
    </source>
</reference>
<dbReference type="Proteomes" id="UP000314294">
    <property type="component" value="Unassembled WGS sequence"/>
</dbReference>
<feature type="compositionally biased region" description="Basic and acidic residues" evidence="1">
    <location>
        <begin position="16"/>
        <end position="25"/>
    </location>
</feature>
<feature type="region of interest" description="Disordered" evidence="1">
    <location>
        <begin position="1"/>
        <end position="40"/>
    </location>
</feature>
<dbReference type="EMBL" id="SRLO01011326">
    <property type="protein sequence ID" value="TNN25934.1"/>
    <property type="molecule type" value="Genomic_DNA"/>
</dbReference>
<sequence>MMGQGLQQGAYFFRQEPGDLEERSDTSLVCRPSCDPEERSGRQLEHISTCWGARPMKVLGSRMVSSCPRTGAK</sequence>
<accession>A0A4Z2EBK8</accession>
<organism evidence="2 3">
    <name type="scientific">Liparis tanakae</name>
    <name type="common">Tanaka's snailfish</name>
    <dbReference type="NCBI Taxonomy" id="230148"/>
    <lineage>
        <taxon>Eukaryota</taxon>
        <taxon>Metazoa</taxon>
        <taxon>Chordata</taxon>
        <taxon>Craniata</taxon>
        <taxon>Vertebrata</taxon>
        <taxon>Euteleostomi</taxon>
        <taxon>Actinopterygii</taxon>
        <taxon>Neopterygii</taxon>
        <taxon>Teleostei</taxon>
        <taxon>Neoteleostei</taxon>
        <taxon>Acanthomorphata</taxon>
        <taxon>Eupercaria</taxon>
        <taxon>Perciformes</taxon>
        <taxon>Cottioidei</taxon>
        <taxon>Cottales</taxon>
        <taxon>Liparidae</taxon>
        <taxon>Liparis</taxon>
    </lineage>
</organism>
<proteinExistence type="predicted"/>
<evidence type="ECO:0000313" key="3">
    <source>
        <dbReference type="Proteomes" id="UP000314294"/>
    </source>
</evidence>
<comment type="caution">
    <text evidence="2">The sequence shown here is derived from an EMBL/GenBank/DDBJ whole genome shotgun (WGS) entry which is preliminary data.</text>
</comment>